<evidence type="ECO:0000313" key="3">
    <source>
        <dbReference type="EMBL" id="GLH98829.1"/>
    </source>
</evidence>
<comment type="caution">
    <text evidence="3">The sequence shown here is derived from an EMBL/GenBank/DDBJ whole genome shotgun (WGS) entry which is preliminary data.</text>
</comment>
<accession>A0ABQ5QWL6</accession>
<feature type="region of interest" description="Disordered" evidence="1">
    <location>
        <begin position="316"/>
        <end position="336"/>
    </location>
</feature>
<feature type="region of interest" description="Disordered" evidence="1">
    <location>
        <begin position="273"/>
        <end position="293"/>
    </location>
</feature>
<dbReference type="InterPro" id="IPR046675">
    <property type="entry name" value="DUF6545"/>
</dbReference>
<organism evidence="3 4">
    <name type="scientific">Phytohabitans aurantiacus</name>
    <dbReference type="NCBI Taxonomy" id="3016789"/>
    <lineage>
        <taxon>Bacteria</taxon>
        <taxon>Bacillati</taxon>
        <taxon>Actinomycetota</taxon>
        <taxon>Actinomycetes</taxon>
        <taxon>Micromonosporales</taxon>
        <taxon>Micromonosporaceae</taxon>
    </lineage>
</organism>
<evidence type="ECO:0000313" key="4">
    <source>
        <dbReference type="Proteomes" id="UP001144280"/>
    </source>
</evidence>
<name>A0ABQ5QWL6_9ACTN</name>
<keyword evidence="4" id="KW-1185">Reference proteome</keyword>
<dbReference type="Proteomes" id="UP001144280">
    <property type="component" value="Unassembled WGS sequence"/>
</dbReference>
<proteinExistence type="predicted"/>
<dbReference type="EMBL" id="BSDI01000019">
    <property type="protein sequence ID" value="GLH98829.1"/>
    <property type="molecule type" value="Genomic_DNA"/>
</dbReference>
<feature type="region of interest" description="Disordered" evidence="1">
    <location>
        <begin position="132"/>
        <end position="159"/>
    </location>
</feature>
<evidence type="ECO:0000256" key="1">
    <source>
        <dbReference type="SAM" id="MobiDB-lite"/>
    </source>
</evidence>
<feature type="domain" description="DUF6545" evidence="2">
    <location>
        <begin position="177"/>
        <end position="308"/>
    </location>
</feature>
<evidence type="ECO:0000259" key="2">
    <source>
        <dbReference type="Pfam" id="PF20182"/>
    </source>
</evidence>
<feature type="compositionally biased region" description="Polar residues" evidence="1">
    <location>
        <begin position="147"/>
        <end position="159"/>
    </location>
</feature>
<sequence length="336" mass="36881">MNQGWHQPVPPLPPIAGMAPQGVEDLCAIIARDRGRPITVYPVSVPIGGPSGMLLHRDDHGMDADVIAVADDAAPLLRDHIVLHELAHLLLGHDQLDHERRGAAHCGQRLRQEAEAERYAETMAKLVITPRPRSNANSTAVEDHPTWSASPPRQQQRSGWLTNRVRRSALATAAARHILYRQLHPLWLALTAATPHITEPLLNPELDTQLPIRRTWSALRRRVVQIYDSLWHLREHLNPHVYDAARHRAHRFGLDEHSADIEGHAAAIAAAIRTGQPPTSDKSSRPLAAHGSGDVDADAARLAAIAHSIKRSPLVSATIASQRPIPTQSPELSHAP</sequence>
<reference evidence="3" key="1">
    <citation type="submission" date="2022-12" db="EMBL/GenBank/DDBJ databases">
        <title>New Phytohabitans aurantiacus sp. RD004123 nov., an actinomycete isolated from soil.</title>
        <authorList>
            <person name="Triningsih D.W."/>
            <person name="Harunari E."/>
            <person name="Igarashi Y."/>
        </authorList>
    </citation>
    <scope>NUCLEOTIDE SEQUENCE</scope>
    <source>
        <strain evidence="3">RD004123</strain>
    </source>
</reference>
<protein>
    <recommendedName>
        <fullName evidence="2">DUF6545 domain-containing protein</fullName>
    </recommendedName>
</protein>
<gene>
    <name evidence="3" type="ORF">Pa4123_41040</name>
</gene>
<feature type="compositionally biased region" description="Polar residues" evidence="1">
    <location>
        <begin position="318"/>
        <end position="336"/>
    </location>
</feature>
<dbReference type="Pfam" id="PF20182">
    <property type="entry name" value="DUF6545"/>
    <property type="match status" value="1"/>
</dbReference>